<accession>A0A0C9W1J4</accession>
<proteinExistence type="predicted"/>
<dbReference type="HOGENOM" id="CLU_1300380_0_0_1"/>
<reference evidence="1 2" key="1">
    <citation type="submission" date="2014-06" db="EMBL/GenBank/DDBJ databases">
        <title>Evolutionary Origins and Diversification of the Mycorrhizal Mutualists.</title>
        <authorList>
            <consortium name="DOE Joint Genome Institute"/>
            <consortium name="Mycorrhizal Genomics Consortium"/>
            <person name="Kohler A."/>
            <person name="Kuo A."/>
            <person name="Nagy L.G."/>
            <person name="Floudas D."/>
            <person name="Copeland A."/>
            <person name="Barry K.W."/>
            <person name="Cichocki N."/>
            <person name="Veneault-Fourrey C."/>
            <person name="LaButti K."/>
            <person name="Lindquist E.A."/>
            <person name="Lipzen A."/>
            <person name="Lundell T."/>
            <person name="Morin E."/>
            <person name="Murat C."/>
            <person name="Riley R."/>
            <person name="Ohm R."/>
            <person name="Sun H."/>
            <person name="Tunlid A."/>
            <person name="Henrissat B."/>
            <person name="Grigoriev I.V."/>
            <person name="Hibbett D.S."/>
            <person name="Martin F."/>
        </authorList>
    </citation>
    <scope>NUCLEOTIDE SEQUENCE [LARGE SCALE GENOMIC DNA]</scope>
    <source>
        <strain evidence="1 2">SS14</strain>
    </source>
</reference>
<keyword evidence="2" id="KW-1185">Reference proteome</keyword>
<gene>
    <name evidence="1" type="ORF">M422DRAFT_251824</name>
</gene>
<organism evidence="1 2">
    <name type="scientific">Sphaerobolus stellatus (strain SS14)</name>
    <dbReference type="NCBI Taxonomy" id="990650"/>
    <lineage>
        <taxon>Eukaryota</taxon>
        <taxon>Fungi</taxon>
        <taxon>Dikarya</taxon>
        <taxon>Basidiomycota</taxon>
        <taxon>Agaricomycotina</taxon>
        <taxon>Agaricomycetes</taxon>
        <taxon>Phallomycetidae</taxon>
        <taxon>Geastrales</taxon>
        <taxon>Sphaerobolaceae</taxon>
        <taxon>Sphaerobolus</taxon>
    </lineage>
</organism>
<evidence type="ECO:0000313" key="2">
    <source>
        <dbReference type="Proteomes" id="UP000054279"/>
    </source>
</evidence>
<dbReference type="Proteomes" id="UP000054279">
    <property type="component" value="Unassembled WGS sequence"/>
</dbReference>
<dbReference type="EMBL" id="KN837115">
    <property type="protein sequence ID" value="KIJ44841.1"/>
    <property type="molecule type" value="Genomic_DNA"/>
</dbReference>
<protein>
    <submittedName>
        <fullName evidence="1">Uncharacterized protein</fullName>
    </submittedName>
</protein>
<name>A0A0C9W1J4_SPHS4</name>
<sequence>MNILAIEEQAIMHWLREEKRMILDAFNRNIQNLALVYQILIHLQDLVHASLQWKRLLDPHGTKSSSWLNMQDFMTENGMPVIQDGTIAEDEPQDPVDEVVPKGDGDVGLGDVMEEDIDDDKSTTTEWSDGPDSIDDGEQEEILAELLERTVLDNASLSGHSNDDSSDNNDQPVYDVDVEVETFQFESSDDEWQMEDHTLYAFKDKQTTTMMA</sequence>
<evidence type="ECO:0000313" key="1">
    <source>
        <dbReference type="EMBL" id="KIJ44841.1"/>
    </source>
</evidence>
<dbReference type="AlphaFoldDB" id="A0A0C9W1J4"/>